<reference evidence="1 2" key="1">
    <citation type="submission" date="2012-08" db="EMBL/GenBank/DDBJ databases">
        <title>Oryza genome evolution.</title>
        <authorList>
            <person name="Wing R.A."/>
        </authorList>
    </citation>
    <scope>NUCLEOTIDE SEQUENCE</scope>
</reference>
<dbReference type="AlphaFoldDB" id="A0A0D9XAW0"/>
<dbReference type="PANTHER" id="PTHR37696">
    <property type="entry name" value="ADENYLOSUCCINATE SYNTHETASE-RELATED"/>
    <property type="match status" value="1"/>
</dbReference>
<dbReference type="EnsemblPlants" id="LPERR08G20310.1">
    <property type="protein sequence ID" value="LPERR08G20310.1"/>
    <property type="gene ID" value="LPERR08G20310"/>
</dbReference>
<sequence>MNPPRSDRIVRRTAMIGGATAAYFLLTADYGPDYPNPIRKAMEASPQSIKDLSIFQYGPWKKKNQENSEPAQGKE</sequence>
<evidence type="ECO:0000313" key="2">
    <source>
        <dbReference type="Proteomes" id="UP000032180"/>
    </source>
</evidence>
<accession>A0A0D9XAW0</accession>
<proteinExistence type="predicted"/>
<reference evidence="1" key="3">
    <citation type="submission" date="2015-04" db="UniProtKB">
        <authorList>
            <consortium name="EnsemblPlants"/>
        </authorList>
    </citation>
    <scope>IDENTIFICATION</scope>
</reference>
<name>A0A0D9XAW0_9ORYZ</name>
<organism evidence="1 2">
    <name type="scientific">Leersia perrieri</name>
    <dbReference type="NCBI Taxonomy" id="77586"/>
    <lineage>
        <taxon>Eukaryota</taxon>
        <taxon>Viridiplantae</taxon>
        <taxon>Streptophyta</taxon>
        <taxon>Embryophyta</taxon>
        <taxon>Tracheophyta</taxon>
        <taxon>Spermatophyta</taxon>
        <taxon>Magnoliopsida</taxon>
        <taxon>Liliopsida</taxon>
        <taxon>Poales</taxon>
        <taxon>Poaceae</taxon>
        <taxon>BOP clade</taxon>
        <taxon>Oryzoideae</taxon>
        <taxon>Oryzeae</taxon>
        <taxon>Oryzinae</taxon>
        <taxon>Leersia</taxon>
    </lineage>
</organism>
<dbReference type="HOGENOM" id="CLU_198540_0_0_1"/>
<evidence type="ECO:0000313" key="1">
    <source>
        <dbReference type="EnsemblPlants" id="LPERR08G20310.1"/>
    </source>
</evidence>
<keyword evidence="2" id="KW-1185">Reference proteome</keyword>
<dbReference type="Proteomes" id="UP000032180">
    <property type="component" value="Chromosome 8"/>
</dbReference>
<protein>
    <submittedName>
        <fullName evidence="1">Uncharacterized protein</fullName>
    </submittedName>
</protein>
<dbReference type="PANTHER" id="PTHR37696:SF1">
    <property type="entry name" value="ADENYLOSUCCINATE SYNTHETASE-RELATED"/>
    <property type="match status" value="1"/>
</dbReference>
<dbReference type="eggNOG" id="ENOG502S8P1">
    <property type="taxonomic scope" value="Eukaryota"/>
</dbReference>
<dbReference type="Gramene" id="LPERR08G20310.1">
    <property type="protein sequence ID" value="LPERR08G20310.1"/>
    <property type="gene ID" value="LPERR08G20310"/>
</dbReference>
<reference evidence="2" key="2">
    <citation type="submission" date="2013-12" db="EMBL/GenBank/DDBJ databases">
        <authorList>
            <person name="Yu Y."/>
            <person name="Lee S."/>
            <person name="de Baynast K."/>
            <person name="Wissotski M."/>
            <person name="Liu L."/>
            <person name="Talag J."/>
            <person name="Goicoechea J."/>
            <person name="Angelova A."/>
            <person name="Jetty R."/>
            <person name="Kudrna D."/>
            <person name="Golser W."/>
            <person name="Rivera L."/>
            <person name="Zhang J."/>
            <person name="Wing R."/>
        </authorList>
    </citation>
    <scope>NUCLEOTIDE SEQUENCE</scope>
</reference>